<evidence type="ECO:0000313" key="2">
    <source>
        <dbReference type="EMBL" id="QDU77218.1"/>
    </source>
</evidence>
<dbReference type="RefSeq" id="WP_144975955.1">
    <property type="nucleotide sequence ID" value="NZ_CP036289.1"/>
</dbReference>
<dbReference type="AlphaFoldDB" id="A0A518CDC8"/>
<reference evidence="3" key="1">
    <citation type="submission" date="2019-02" db="EMBL/GenBank/DDBJ databases">
        <title>Deep-cultivation of Planctomycetes and their phenomic and genomic characterization uncovers novel biology.</title>
        <authorList>
            <person name="Wiegand S."/>
            <person name="Jogler M."/>
            <person name="Boedeker C."/>
            <person name="Pinto D."/>
            <person name="Vollmers J."/>
            <person name="Rivas-Marin E."/>
            <person name="Kohn T."/>
            <person name="Peeters S.H."/>
            <person name="Heuer A."/>
            <person name="Rast P."/>
            <person name="Oberbeckmann S."/>
            <person name="Bunk B."/>
            <person name="Jeske O."/>
            <person name="Meyerdierks A."/>
            <person name="Storesund J.E."/>
            <person name="Kallscheuer N."/>
            <person name="Luecker S."/>
            <person name="Lage O.M."/>
            <person name="Pohl T."/>
            <person name="Merkel B.J."/>
            <person name="Hornburger P."/>
            <person name="Mueller R.-W."/>
            <person name="Bruemmer F."/>
            <person name="Labrenz M."/>
            <person name="Spormann A.M."/>
            <person name="Op den Camp H."/>
            <person name="Overmann J."/>
            <person name="Amann R."/>
            <person name="Jetten M.S.M."/>
            <person name="Mascher T."/>
            <person name="Medema M.H."/>
            <person name="Devos D.P."/>
            <person name="Kaster A.-K."/>
            <person name="Ovreas L."/>
            <person name="Rohde M."/>
            <person name="Galperin M.Y."/>
            <person name="Jogler C."/>
        </authorList>
    </citation>
    <scope>NUCLEOTIDE SEQUENCE [LARGE SCALE GENOMIC DNA]</scope>
    <source>
        <strain evidence="3">Pan97</strain>
    </source>
</reference>
<proteinExistence type="predicted"/>
<evidence type="ECO:0000313" key="3">
    <source>
        <dbReference type="Proteomes" id="UP000318626"/>
    </source>
</evidence>
<dbReference type="OrthoDB" id="290549at2"/>
<organism evidence="2 3">
    <name type="scientific">Bremerella volcania</name>
    <dbReference type="NCBI Taxonomy" id="2527984"/>
    <lineage>
        <taxon>Bacteria</taxon>
        <taxon>Pseudomonadati</taxon>
        <taxon>Planctomycetota</taxon>
        <taxon>Planctomycetia</taxon>
        <taxon>Pirellulales</taxon>
        <taxon>Pirellulaceae</taxon>
        <taxon>Bremerella</taxon>
    </lineage>
</organism>
<feature type="transmembrane region" description="Helical" evidence="1">
    <location>
        <begin position="25"/>
        <end position="45"/>
    </location>
</feature>
<keyword evidence="3" id="KW-1185">Reference proteome</keyword>
<protein>
    <submittedName>
        <fullName evidence="2">Uncharacterized protein</fullName>
    </submittedName>
</protein>
<accession>A0A518CDC8</accession>
<keyword evidence="1" id="KW-0472">Membrane</keyword>
<keyword evidence="1" id="KW-1133">Transmembrane helix</keyword>
<dbReference type="EMBL" id="CP036289">
    <property type="protein sequence ID" value="QDU77218.1"/>
    <property type="molecule type" value="Genomic_DNA"/>
</dbReference>
<sequence>MNVTSQQIENETAGAKPARRRGLRFSIATMILVTAVVALVISHAMTSLQLMEMQEDLRRAHATAGMFHIQDPDHLYVRSISQPLLHVWQWRIQVPPGKSYRTDLSELVPRGGYPTEVWPLELQPGDNLLTIQLVRSELGTWKALRFLDWKQDDKQQAAHRRYDSRELKLDGGKWLEVGNQGLPPITNAQAAWLDNDAGKVIAYPHSVLPADLVIQGPGGKQHMELFRIIDLQVPTADNNGNEGLLIWIEELSPKNAYGNQ</sequence>
<gene>
    <name evidence="2" type="ORF">Pan97_42800</name>
</gene>
<keyword evidence="1" id="KW-0812">Transmembrane</keyword>
<name>A0A518CDC8_9BACT</name>
<dbReference type="Proteomes" id="UP000318626">
    <property type="component" value="Chromosome"/>
</dbReference>
<dbReference type="KEGG" id="bvo:Pan97_42800"/>
<evidence type="ECO:0000256" key="1">
    <source>
        <dbReference type="SAM" id="Phobius"/>
    </source>
</evidence>